<dbReference type="AlphaFoldDB" id="A0AB39VTE2"/>
<gene>
    <name evidence="2" type="ORF">AB3G37_05215</name>
</gene>
<evidence type="ECO:0000256" key="1">
    <source>
        <dbReference type="SAM" id="MobiDB-lite"/>
    </source>
</evidence>
<evidence type="ECO:0000313" key="2">
    <source>
        <dbReference type="EMBL" id="XDU73504.1"/>
    </source>
</evidence>
<dbReference type="EMBL" id="CP165628">
    <property type="protein sequence ID" value="XDU73504.1"/>
    <property type="molecule type" value="Genomic_DNA"/>
</dbReference>
<proteinExistence type="predicted"/>
<name>A0AB39VTE2_9GAMM</name>
<organism evidence="2">
    <name type="scientific">Rouxiella sp. WC2420</name>
    <dbReference type="NCBI Taxonomy" id="3234145"/>
    <lineage>
        <taxon>Bacteria</taxon>
        <taxon>Pseudomonadati</taxon>
        <taxon>Pseudomonadota</taxon>
        <taxon>Gammaproteobacteria</taxon>
        <taxon>Enterobacterales</taxon>
        <taxon>Yersiniaceae</taxon>
        <taxon>Rouxiella</taxon>
    </lineage>
</organism>
<sequence length="178" mass="20198">MSEEYLRSMPGFKKFSPFSERIKLLTPINPGENNLQYALRLKIIYPTLGSYTIAAISGLNDYALRVRREFIGLSENGRLAGLATPREPEEKNIPYAIRLLKMHPQLSIKDNAALSGVCITNLRKAIKNNNLVSQPPKEGTELIQRSRPTSPSFSEQFEQAMIREMYRDELSIEDILPS</sequence>
<dbReference type="RefSeq" id="WP_369789919.1">
    <property type="nucleotide sequence ID" value="NZ_CP165628.1"/>
</dbReference>
<feature type="region of interest" description="Disordered" evidence="1">
    <location>
        <begin position="131"/>
        <end position="154"/>
    </location>
</feature>
<protein>
    <submittedName>
        <fullName evidence="2">Uncharacterized protein</fullName>
    </submittedName>
</protein>
<reference evidence="2" key="1">
    <citation type="submission" date="2024-07" db="EMBL/GenBank/DDBJ databases">
        <authorList>
            <person name="Biller S.J."/>
        </authorList>
    </citation>
    <scope>NUCLEOTIDE SEQUENCE</scope>
    <source>
        <strain evidence="2">WC2420</strain>
    </source>
</reference>
<accession>A0AB39VTE2</accession>